<sequence length="189" mass="20525">MKFRRSTVLLASIALAACAAGPVRDAGPLHPAHDAESASSPALSGFVVAHAFHHEVKSAGGVQRQFVEHGWDYDRAVAVERISTPEGMLIARTDKPGLILRATDRELDVAVDLVRRHPELADTVAVQGAEFEGGFIHMLPDDPLCHLQSRCVYVLVSLDGGRRKIAQALVDLQSSRVAYPRFDPVMIDD</sequence>
<keyword evidence="1" id="KW-0732">Signal</keyword>
<evidence type="ECO:0000313" key="3">
    <source>
        <dbReference type="Proteomes" id="UP000294599"/>
    </source>
</evidence>
<dbReference type="EMBL" id="SMAF01000011">
    <property type="protein sequence ID" value="TCS97776.1"/>
    <property type="molecule type" value="Genomic_DNA"/>
</dbReference>
<dbReference type="Proteomes" id="UP000294599">
    <property type="component" value="Unassembled WGS sequence"/>
</dbReference>
<organism evidence="2 3">
    <name type="scientific">Pseudofulvimonas gallinarii</name>
    <dbReference type="NCBI Taxonomy" id="634155"/>
    <lineage>
        <taxon>Bacteria</taxon>
        <taxon>Pseudomonadati</taxon>
        <taxon>Pseudomonadota</taxon>
        <taxon>Gammaproteobacteria</taxon>
        <taxon>Lysobacterales</taxon>
        <taxon>Rhodanobacteraceae</taxon>
        <taxon>Pseudofulvimonas</taxon>
    </lineage>
</organism>
<evidence type="ECO:0000313" key="2">
    <source>
        <dbReference type="EMBL" id="TCS97776.1"/>
    </source>
</evidence>
<keyword evidence="3" id="KW-1185">Reference proteome</keyword>
<dbReference type="PROSITE" id="PS51257">
    <property type="entry name" value="PROKAR_LIPOPROTEIN"/>
    <property type="match status" value="1"/>
</dbReference>
<dbReference type="RefSeq" id="WP_132577431.1">
    <property type="nucleotide sequence ID" value="NZ_JBHLWF010000026.1"/>
</dbReference>
<evidence type="ECO:0008006" key="4">
    <source>
        <dbReference type="Google" id="ProtNLM"/>
    </source>
</evidence>
<accession>A0A4S3KVV2</accession>
<evidence type="ECO:0000256" key="1">
    <source>
        <dbReference type="SAM" id="SignalP"/>
    </source>
</evidence>
<proteinExistence type="predicted"/>
<dbReference type="AlphaFoldDB" id="A0A4S3KVV2"/>
<name>A0A4S3KVV2_9GAMM</name>
<feature type="chain" id="PRO_5030100288" description="Lipoprotein" evidence="1">
    <location>
        <begin position="20"/>
        <end position="189"/>
    </location>
</feature>
<protein>
    <recommendedName>
        <fullName evidence="4">Lipoprotein</fullName>
    </recommendedName>
</protein>
<feature type="signal peptide" evidence="1">
    <location>
        <begin position="1"/>
        <end position="19"/>
    </location>
</feature>
<gene>
    <name evidence="2" type="ORF">EDC25_11156</name>
</gene>
<reference evidence="2 3" key="1">
    <citation type="submission" date="2019-03" db="EMBL/GenBank/DDBJ databases">
        <title>Genomic Encyclopedia of Type Strains, Phase IV (KMG-IV): sequencing the most valuable type-strain genomes for metagenomic binning, comparative biology and taxonomic classification.</title>
        <authorList>
            <person name="Goeker M."/>
        </authorList>
    </citation>
    <scope>NUCLEOTIDE SEQUENCE [LARGE SCALE GENOMIC DNA]</scope>
    <source>
        <strain evidence="2 3">DSM 21944</strain>
    </source>
</reference>
<comment type="caution">
    <text evidence="2">The sequence shown here is derived from an EMBL/GenBank/DDBJ whole genome shotgun (WGS) entry which is preliminary data.</text>
</comment>